<gene>
    <name evidence="1" type="ORF">M472_04570</name>
</gene>
<proteinExistence type="predicted"/>
<dbReference type="AlphaFoldDB" id="U2HRE7"/>
<dbReference type="EMBL" id="ATDL01000018">
    <property type="protein sequence ID" value="ERJ58032.1"/>
    <property type="molecule type" value="Genomic_DNA"/>
</dbReference>
<name>U2HRE7_9SPHI</name>
<accession>U2HRE7</accession>
<keyword evidence="2" id="KW-1185">Reference proteome</keyword>
<dbReference type="eggNOG" id="ENOG502ZU0Y">
    <property type="taxonomic scope" value="Bacteria"/>
</dbReference>
<sequence length="238" mass="26288">MLSNANAQQIESERISKPRFKLDFTLGPNFDIAPGADVSNSDIFGSRPTVSPFLGVRATHLFAPKFGWYAGVNMNYYKEIKPTGYKQNVVESFFEEFGNAIFGPISYVNPSIELGALYRIEQGNWSLHPSIGIGYDTYLGDKDTYKSKVKGDGPKHELTYDRNSSLFTAHVGLSTNYYVGRKTFVALHASYHQPLQAATAHLIETTDGVETSRFDFKSNGIGRGFFLGAGLGFVLGKI</sequence>
<evidence type="ECO:0000313" key="2">
    <source>
        <dbReference type="Proteomes" id="UP000016584"/>
    </source>
</evidence>
<organism evidence="1 2">
    <name type="scientific">Sphingobacterium paucimobilis HER1398</name>
    <dbReference type="NCBI Taxonomy" id="1346330"/>
    <lineage>
        <taxon>Bacteria</taxon>
        <taxon>Pseudomonadati</taxon>
        <taxon>Bacteroidota</taxon>
        <taxon>Sphingobacteriia</taxon>
        <taxon>Sphingobacteriales</taxon>
        <taxon>Sphingobacteriaceae</taxon>
        <taxon>Sphingobacterium</taxon>
    </lineage>
</organism>
<dbReference type="PATRIC" id="fig|1346330.5.peg.3375"/>
<reference evidence="1 2" key="1">
    <citation type="journal article" date="2013" name="Genome Announc.">
        <title>The Draft Genome Sequence of Sphingomonas paucimobilis Strain HER1398 (Proteobacteria), Host to the Giant PAU Phage, Indicates That It Is a Member of the Genus Sphingobacterium (Bacteroidetes).</title>
        <authorList>
            <person name="White R.A.III."/>
            <person name="Suttle C.A."/>
        </authorList>
    </citation>
    <scope>NUCLEOTIDE SEQUENCE [LARGE SCALE GENOMIC DNA]</scope>
    <source>
        <strain evidence="1 2">HER1398</strain>
    </source>
</reference>
<comment type="caution">
    <text evidence="1">The sequence shown here is derived from an EMBL/GenBank/DDBJ whole genome shotgun (WGS) entry which is preliminary data.</text>
</comment>
<protein>
    <recommendedName>
        <fullName evidence="3">Outer membrane protein beta-barrel domain-containing protein</fullName>
    </recommendedName>
</protein>
<dbReference type="Proteomes" id="UP000016584">
    <property type="component" value="Unassembled WGS sequence"/>
</dbReference>
<evidence type="ECO:0008006" key="3">
    <source>
        <dbReference type="Google" id="ProtNLM"/>
    </source>
</evidence>
<evidence type="ECO:0000313" key="1">
    <source>
        <dbReference type="EMBL" id="ERJ58032.1"/>
    </source>
</evidence>